<sequence length="395" mass="46148">MEELIYVDRRNSNCNKWDGQTAMFGEEGLHAMWVADMDFKIPQCVQKALHDYVDFGTVGYYRIPDGYYDAFINWEKAHFNFEVKREWLRFAPGVVAAFNWMLQILTEPDDAVIVMTPVYYPFLQAVTNNERKLITSELVNEDGEYTIDFEDFEKKIIDNDVKAFILCSPHNPVARVWTKEELTRMFEICHRHHVYVISDEIHQDFVFGDKVQIPSYQATEHWDEMVAITAPSKTFNLAGGQNSFMIIADEKLRARWDDFAKRIRLMTGNAFGFVAAEAAYKGGQDWLDKVKKQIVDNDQYLRELFKENLPEIVVTPLEGTYLVWIDLRAYVKPEDTREFIQKKCRLAVDFGDWFGGEQFNGFIRMNLATSRENVEIGAKRIMDGILKERKAFIHE</sequence>
<proteinExistence type="inferred from homology"/>
<evidence type="ECO:0000256" key="3">
    <source>
        <dbReference type="ARBA" id="ARBA00022898"/>
    </source>
</evidence>
<reference evidence="7 8" key="1">
    <citation type="journal article" date="2021" name="ISME Commun">
        <title>Automated analysis of genomic sequences facilitates high-throughput and comprehensive description of bacteria.</title>
        <authorList>
            <person name="Hitch T.C.A."/>
        </authorList>
    </citation>
    <scope>NUCLEOTIDE SEQUENCE [LARGE SCALE GENOMIC DNA]</scope>
    <source>
        <strain evidence="7 8">Sanger_02</strain>
    </source>
</reference>
<evidence type="ECO:0000256" key="5">
    <source>
        <dbReference type="ARBA" id="ARBA00037974"/>
    </source>
</evidence>
<dbReference type="InterPro" id="IPR015422">
    <property type="entry name" value="PyrdxlP-dep_Trfase_small"/>
</dbReference>
<feature type="domain" description="Aminotransferase class I/classII large" evidence="6">
    <location>
        <begin position="37"/>
        <end position="381"/>
    </location>
</feature>
<dbReference type="InterPro" id="IPR015424">
    <property type="entry name" value="PyrdxlP-dep_Trfase"/>
</dbReference>
<evidence type="ECO:0000256" key="1">
    <source>
        <dbReference type="ARBA" id="ARBA00001933"/>
    </source>
</evidence>
<dbReference type="InterPro" id="IPR027619">
    <property type="entry name" value="C-S_lyase_PatB-like"/>
</dbReference>
<protein>
    <recommendedName>
        <fullName evidence="2">cysteine-S-conjugate beta-lyase</fullName>
        <ecNumber evidence="2">4.4.1.13</ecNumber>
    </recommendedName>
</protein>
<comment type="similarity">
    <text evidence="5">Belongs to the class-II pyridoxal-phosphate-dependent aminotransferase family. MalY/PatB cystathionine beta-lyase subfamily.</text>
</comment>
<dbReference type="EC" id="4.4.1.13" evidence="2"/>
<dbReference type="EMBL" id="JAOQJV010000017">
    <property type="protein sequence ID" value="MCU6700781.1"/>
    <property type="molecule type" value="Genomic_DNA"/>
</dbReference>
<dbReference type="PANTHER" id="PTHR43525">
    <property type="entry name" value="PROTEIN MALY"/>
    <property type="match status" value="1"/>
</dbReference>
<dbReference type="Proteomes" id="UP001207605">
    <property type="component" value="Unassembled WGS sequence"/>
</dbReference>
<name>A0ABT2S875_9FIRM</name>
<organism evidence="7 8">
    <name type="scientific">Dorea ammoniilytica</name>
    <dbReference type="NCBI Taxonomy" id="2981788"/>
    <lineage>
        <taxon>Bacteria</taxon>
        <taxon>Bacillati</taxon>
        <taxon>Bacillota</taxon>
        <taxon>Clostridia</taxon>
        <taxon>Lachnospirales</taxon>
        <taxon>Lachnospiraceae</taxon>
        <taxon>Dorea</taxon>
    </lineage>
</organism>
<evidence type="ECO:0000256" key="4">
    <source>
        <dbReference type="ARBA" id="ARBA00023239"/>
    </source>
</evidence>
<dbReference type="InterPro" id="IPR004839">
    <property type="entry name" value="Aminotransferase_I/II_large"/>
</dbReference>
<keyword evidence="4" id="KW-0456">Lyase</keyword>
<evidence type="ECO:0000259" key="6">
    <source>
        <dbReference type="Pfam" id="PF00155"/>
    </source>
</evidence>
<dbReference type="Pfam" id="PF00155">
    <property type="entry name" value="Aminotran_1_2"/>
    <property type="match status" value="1"/>
</dbReference>
<evidence type="ECO:0000256" key="2">
    <source>
        <dbReference type="ARBA" id="ARBA00012224"/>
    </source>
</evidence>
<dbReference type="NCBIfam" id="TIGR04350">
    <property type="entry name" value="C_S_lyase_PatB"/>
    <property type="match status" value="1"/>
</dbReference>
<evidence type="ECO:0000313" key="7">
    <source>
        <dbReference type="EMBL" id="MCU6700781.1"/>
    </source>
</evidence>
<dbReference type="PANTHER" id="PTHR43525:SF1">
    <property type="entry name" value="PROTEIN MALY"/>
    <property type="match status" value="1"/>
</dbReference>
<dbReference type="Gene3D" id="3.90.1150.10">
    <property type="entry name" value="Aspartate Aminotransferase, domain 1"/>
    <property type="match status" value="1"/>
</dbReference>
<dbReference type="SUPFAM" id="SSF53383">
    <property type="entry name" value="PLP-dependent transferases"/>
    <property type="match status" value="1"/>
</dbReference>
<dbReference type="RefSeq" id="WP_262582121.1">
    <property type="nucleotide sequence ID" value="NZ_JAOQJV010000017.1"/>
</dbReference>
<keyword evidence="7" id="KW-0032">Aminotransferase</keyword>
<comment type="caution">
    <text evidence="7">The sequence shown here is derived from an EMBL/GenBank/DDBJ whole genome shotgun (WGS) entry which is preliminary data.</text>
</comment>
<comment type="cofactor">
    <cofactor evidence="1">
        <name>pyridoxal 5'-phosphate</name>
        <dbReference type="ChEBI" id="CHEBI:597326"/>
    </cofactor>
</comment>
<keyword evidence="8" id="KW-1185">Reference proteome</keyword>
<evidence type="ECO:0000313" key="8">
    <source>
        <dbReference type="Proteomes" id="UP001207605"/>
    </source>
</evidence>
<dbReference type="Gene3D" id="3.40.640.10">
    <property type="entry name" value="Type I PLP-dependent aspartate aminotransferase-like (Major domain)"/>
    <property type="match status" value="1"/>
</dbReference>
<keyword evidence="3" id="KW-0663">Pyridoxal phosphate</keyword>
<dbReference type="InterPro" id="IPR015421">
    <property type="entry name" value="PyrdxlP-dep_Trfase_major"/>
</dbReference>
<accession>A0ABT2S875</accession>
<gene>
    <name evidence="7" type="ORF">OCV65_11125</name>
</gene>
<dbReference type="InterPro" id="IPR051798">
    <property type="entry name" value="Class-II_PLP-Dep_Aminotrans"/>
</dbReference>
<keyword evidence="7" id="KW-0808">Transferase</keyword>
<dbReference type="CDD" id="cd00609">
    <property type="entry name" value="AAT_like"/>
    <property type="match status" value="1"/>
</dbReference>
<dbReference type="GO" id="GO:0008483">
    <property type="term" value="F:transaminase activity"/>
    <property type="evidence" value="ECO:0007669"/>
    <property type="project" value="UniProtKB-KW"/>
</dbReference>